<reference evidence="1" key="1">
    <citation type="submission" date="2021-06" db="EMBL/GenBank/DDBJ databases">
        <authorList>
            <person name="Hodson N. C."/>
            <person name="Mongue J. A."/>
            <person name="Jaron S. K."/>
        </authorList>
    </citation>
    <scope>NUCLEOTIDE SEQUENCE</scope>
</reference>
<proteinExistence type="predicted"/>
<sequence length="100" mass="11638">MIVALSACYTLIYPFFNFTHRSHFAPTALHSVNRRTTNSTPTKLRDKLDGSENNNYRNMMKSQLNGLERTQNIIQSSTNLQDNIIDFLLVTLMVIRWNIF</sequence>
<dbReference type="AlphaFoldDB" id="A0A8J2KE36"/>
<dbReference type="EMBL" id="CAJVCH010332295">
    <property type="protein sequence ID" value="CAG7787133.1"/>
    <property type="molecule type" value="Genomic_DNA"/>
</dbReference>
<name>A0A8J2KE36_9HEXA</name>
<organism evidence="1 2">
    <name type="scientific">Allacma fusca</name>
    <dbReference type="NCBI Taxonomy" id="39272"/>
    <lineage>
        <taxon>Eukaryota</taxon>
        <taxon>Metazoa</taxon>
        <taxon>Ecdysozoa</taxon>
        <taxon>Arthropoda</taxon>
        <taxon>Hexapoda</taxon>
        <taxon>Collembola</taxon>
        <taxon>Symphypleona</taxon>
        <taxon>Sminthuridae</taxon>
        <taxon>Allacma</taxon>
    </lineage>
</organism>
<keyword evidence="2" id="KW-1185">Reference proteome</keyword>
<gene>
    <name evidence="1" type="ORF">AFUS01_LOCUS25651</name>
</gene>
<evidence type="ECO:0000313" key="2">
    <source>
        <dbReference type="Proteomes" id="UP000708208"/>
    </source>
</evidence>
<protein>
    <submittedName>
        <fullName evidence="1">Uncharacterized protein</fullName>
    </submittedName>
</protein>
<evidence type="ECO:0000313" key="1">
    <source>
        <dbReference type="EMBL" id="CAG7787133.1"/>
    </source>
</evidence>
<comment type="caution">
    <text evidence="1">The sequence shown here is derived from an EMBL/GenBank/DDBJ whole genome shotgun (WGS) entry which is preliminary data.</text>
</comment>
<accession>A0A8J2KE36</accession>
<feature type="non-terminal residue" evidence="1">
    <location>
        <position position="1"/>
    </location>
</feature>
<dbReference type="Proteomes" id="UP000708208">
    <property type="component" value="Unassembled WGS sequence"/>
</dbReference>